<dbReference type="RefSeq" id="WP_265719966.1">
    <property type="nucleotide sequence ID" value="NZ_JAPIVK010000001.1"/>
</dbReference>
<evidence type="ECO:0000259" key="3">
    <source>
        <dbReference type="Pfam" id="PF15976"/>
    </source>
</evidence>
<name>A0ABW5E9M9_9GAMM</name>
<evidence type="ECO:0000256" key="2">
    <source>
        <dbReference type="SAM" id="SignalP"/>
    </source>
</evidence>
<evidence type="ECO:0000259" key="4">
    <source>
        <dbReference type="Pfam" id="PF16967"/>
    </source>
</evidence>
<dbReference type="Pfam" id="PF16967">
    <property type="entry name" value="TcfC"/>
    <property type="match status" value="1"/>
</dbReference>
<accession>A0ABW5E9M9</accession>
<evidence type="ECO:0000313" key="5">
    <source>
        <dbReference type="EMBL" id="MFD2310002.1"/>
    </source>
</evidence>
<evidence type="ECO:0000313" key="6">
    <source>
        <dbReference type="Proteomes" id="UP001597425"/>
    </source>
</evidence>
<dbReference type="EMBL" id="JBHUJD010000006">
    <property type="protein sequence ID" value="MFD2310002.1"/>
    <property type="molecule type" value="Genomic_DNA"/>
</dbReference>
<comment type="caution">
    <text evidence="5">The sequence shown here is derived from an EMBL/GenBank/DDBJ whole genome shotgun (WGS) entry which is preliminary data.</text>
</comment>
<feature type="domain" description="Pilus assembly protein C-terminal" evidence="3">
    <location>
        <begin position="729"/>
        <end position="818"/>
    </location>
</feature>
<dbReference type="InterPro" id="IPR032636">
    <property type="entry name" value="Pilus_assem_E-set-like_dom"/>
</dbReference>
<keyword evidence="1 2" id="KW-0732">Signal</keyword>
<proteinExistence type="predicted"/>
<sequence length="835" mass="93129">MKRAIAGTLLSLAFCVPTSTAIAAASAAFTLDTAAPDGFADLTEAQELVVDIYYGSRQLGAARVIVDLHTLRFKNPAAVLALLPETVDPELLLRELSAPLRRNSRRVCHTTRQRDCGYLAPETVGLIYDERRFRADLFFAAELLPQQKAIEDPYLPESSSDFSFIQNLTGTWSGVDTSGGTDSRSASLYGHSILSFGESGLHSQWAASDEGDSQIYQMQWTRDFRGRAYSAGLLQPQGGLSSFAASPYLYGLEYRSSNNSRADNRYSQGAPLEVNMPVRGRVEIYRDKRLIHSELLEAGNQLLDTSGLPSGAYELDIRTYDESGRPLRQFRQLFAKDSLLPAPGEWRWAVQAGRPARVDETRLLPEQLDDEFAQAGISRRLLDNAGAFANVAATADERLYELGGRWVGEYLELSPSAIYTRSGRSGHRLYALMKTPLFNLSASETRLDRGRDTPTGDYTLLGRGYHYRNMTLNGGLLGGRLSLRYTEQDRDLYFGAPDFALDEAFASSNRLTTLEYRRDFFRGRRWNGHFTLAHSDADGEQLTTATFEFRYRGDHWYHSARLRGDSGREDGQDTRAGFNAGWHDGDRWAQEVNQQFSGEVSRDEYFVGSRTSVSGRRGHLSSTLEYRDNKLRGRDSLNYLGSFSTNFMSNGNASAWGGERTSNSAVMVDIDGSPEREFEVLVDGVRRGYARGGGRSVINLPAFQSYDVHLRPLAEGFYDYRERRDTVTLYPGNVTSAEYEIRPLILVLGRIVRGGDPVAGARISIGEYTAVADEHGVFQMEMYRDPRQLTAPAVRWNGCLVDIPEQESGKHWLNLGDIDLAEAKCERNGASYAAH</sequence>
<dbReference type="Pfam" id="PF15976">
    <property type="entry name" value="CooC_C"/>
    <property type="match status" value="1"/>
</dbReference>
<gene>
    <name evidence="5" type="ORF">ACFSKX_06180</name>
</gene>
<evidence type="ECO:0000256" key="1">
    <source>
        <dbReference type="ARBA" id="ARBA00022729"/>
    </source>
</evidence>
<feature type="domain" description="Pilus assembly protein E-set like" evidence="4">
    <location>
        <begin position="270"/>
        <end position="334"/>
    </location>
</feature>
<protein>
    <submittedName>
        <fullName evidence="5">TcfC E-set like domain-containing protein</fullName>
    </submittedName>
</protein>
<feature type="signal peptide" evidence="2">
    <location>
        <begin position="1"/>
        <end position="23"/>
    </location>
</feature>
<organism evidence="5 6">
    <name type="scientific">Microbulbifer halophilus</name>
    <dbReference type="NCBI Taxonomy" id="453963"/>
    <lineage>
        <taxon>Bacteria</taxon>
        <taxon>Pseudomonadati</taxon>
        <taxon>Pseudomonadota</taxon>
        <taxon>Gammaproteobacteria</taxon>
        <taxon>Cellvibrionales</taxon>
        <taxon>Microbulbiferaceae</taxon>
        <taxon>Microbulbifer</taxon>
    </lineage>
</organism>
<keyword evidence="6" id="KW-1185">Reference proteome</keyword>
<feature type="chain" id="PRO_5046087363" evidence="2">
    <location>
        <begin position="24"/>
        <end position="835"/>
    </location>
</feature>
<dbReference type="Proteomes" id="UP001597425">
    <property type="component" value="Unassembled WGS sequence"/>
</dbReference>
<dbReference type="InterPro" id="IPR031917">
    <property type="entry name" value="Pilus_assem_C"/>
</dbReference>
<reference evidence="6" key="1">
    <citation type="journal article" date="2019" name="Int. J. Syst. Evol. Microbiol.">
        <title>The Global Catalogue of Microorganisms (GCM) 10K type strain sequencing project: providing services to taxonomists for standard genome sequencing and annotation.</title>
        <authorList>
            <consortium name="The Broad Institute Genomics Platform"/>
            <consortium name="The Broad Institute Genome Sequencing Center for Infectious Disease"/>
            <person name="Wu L."/>
            <person name="Ma J."/>
        </authorList>
    </citation>
    <scope>NUCLEOTIDE SEQUENCE [LARGE SCALE GENOMIC DNA]</scope>
    <source>
        <strain evidence="6">KCTC 12848</strain>
    </source>
</reference>